<dbReference type="Proteomes" id="UP000663879">
    <property type="component" value="Unassembled WGS sequence"/>
</dbReference>
<evidence type="ECO:0000313" key="1">
    <source>
        <dbReference type="EMBL" id="CAF1159581.1"/>
    </source>
</evidence>
<evidence type="ECO:0000313" key="2">
    <source>
        <dbReference type="Proteomes" id="UP000663879"/>
    </source>
</evidence>
<feature type="non-terminal residue" evidence="1">
    <location>
        <position position="1"/>
    </location>
</feature>
<proteinExistence type="predicted"/>
<keyword evidence="2" id="KW-1185">Reference proteome</keyword>
<gene>
    <name evidence="1" type="ORF">OXX778_LOCUS23561</name>
</gene>
<accession>A0A814TBL7</accession>
<comment type="caution">
    <text evidence="1">The sequence shown here is derived from an EMBL/GenBank/DDBJ whole genome shotgun (WGS) entry which is preliminary data.</text>
</comment>
<reference evidence="1" key="1">
    <citation type="submission" date="2021-02" db="EMBL/GenBank/DDBJ databases">
        <authorList>
            <person name="Nowell W R."/>
        </authorList>
    </citation>
    <scope>NUCLEOTIDE SEQUENCE</scope>
    <source>
        <strain evidence="1">Ploen Becks lab</strain>
    </source>
</reference>
<dbReference type="AlphaFoldDB" id="A0A814TBL7"/>
<dbReference type="EMBL" id="CAJNOC010013825">
    <property type="protein sequence ID" value="CAF1159581.1"/>
    <property type="molecule type" value="Genomic_DNA"/>
</dbReference>
<protein>
    <submittedName>
        <fullName evidence="1">Uncharacterized protein</fullName>
    </submittedName>
</protein>
<name>A0A814TBL7_9BILA</name>
<sequence>FAPDVKFKRSENSILFPNALISQKLTLVLKLEFVKSISCDKVKGLHNSLVTFEGGTSKFNLPFTGFDKLDLNFELYDSVSILGGETEDGFIVSKIFLQSLSVDGFGDWTVVDKFEFDVIFDDDKVGFE</sequence>
<organism evidence="1 2">
    <name type="scientific">Brachionus calyciflorus</name>
    <dbReference type="NCBI Taxonomy" id="104777"/>
    <lineage>
        <taxon>Eukaryota</taxon>
        <taxon>Metazoa</taxon>
        <taxon>Spiralia</taxon>
        <taxon>Gnathifera</taxon>
        <taxon>Rotifera</taxon>
        <taxon>Eurotatoria</taxon>
        <taxon>Monogononta</taxon>
        <taxon>Pseudotrocha</taxon>
        <taxon>Ploima</taxon>
        <taxon>Brachionidae</taxon>
        <taxon>Brachionus</taxon>
    </lineage>
</organism>